<sequence length="144" mass="16174">MTEDTRGTGRRRRRSTKISERLEAARRRNLDQLAEQRRREQEVEGALAEFVEAGEAIAAAERTAEEKINAFQRKIDGVRADLRSVTAASHDRQAQAALRIHEIGGRTVEQVSDLLEIGSVKETRRVLAAARAEHDSAEARSVRF</sequence>
<dbReference type="RefSeq" id="WP_344926848.1">
    <property type="nucleotide sequence ID" value="NZ_BAAAYK010000038.1"/>
</dbReference>
<keyword evidence="3" id="KW-1185">Reference proteome</keyword>
<reference evidence="3" key="1">
    <citation type="journal article" date="2019" name="Int. J. Syst. Evol. Microbiol.">
        <title>The Global Catalogue of Microorganisms (GCM) 10K type strain sequencing project: providing services to taxonomists for standard genome sequencing and annotation.</title>
        <authorList>
            <consortium name="The Broad Institute Genomics Platform"/>
            <consortium name="The Broad Institute Genome Sequencing Center for Infectious Disease"/>
            <person name="Wu L."/>
            <person name="Ma J."/>
        </authorList>
    </citation>
    <scope>NUCLEOTIDE SEQUENCE [LARGE SCALE GENOMIC DNA]</scope>
    <source>
        <strain evidence="3">JCM 9687</strain>
    </source>
</reference>
<proteinExistence type="predicted"/>
<name>A0ABP6RR67_9PSEU</name>
<dbReference type="EMBL" id="BAAAYK010000038">
    <property type="protein sequence ID" value="GAA3357885.1"/>
    <property type="molecule type" value="Genomic_DNA"/>
</dbReference>
<organism evidence="2 3">
    <name type="scientific">Saccharopolyspora gregorii</name>
    <dbReference type="NCBI Taxonomy" id="33914"/>
    <lineage>
        <taxon>Bacteria</taxon>
        <taxon>Bacillati</taxon>
        <taxon>Actinomycetota</taxon>
        <taxon>Actinomycetes</taxon>
        <taxon>Pseudonocardiales</taxon>
        <taxon>Pseudonocardiaceae</taxon>
        <taxon>Saccharopolyspora</taxon>
    </lineage>
</organism>
<dbReference type="Proteomes" id="UP001500483">
    <property type="component" value="Unassembled WGS sequence"/>
</dbReference>
<evidence type="ECO:0000313" key="3">
    <source>
        <dbReference type="Proteomes" id="UP001500483"/>
    </source>
</evidence>
<gene>
    <name evidence="2" type="ORF">GCM10020366_27720</name>
</gene>
<feature type="region of interest" description="Disordered" evidence="1">
    <location>
        <begin position="1"/>
        <end position="24"/>
    </location>
</feature>
<evidence type="ECO:0000256" key="1">
    <source>
        <dbReference type="SAM" id="MobiDB-lite"/>
    </source>
</evidence>
<accession>A0ABP6RR67</accession>
<evidence type="ECO:0000313" key="2">
    <source>
        <dbReference type="EMBL" id="GAA3357885.1"/>
    </source>
</evidence>
<protein>
    <submittedName>
        <fullName evidence="2">Uncharacterized protein</fullName>
    </submittedName>
</protein>
<comment type="caution">
    <text evidence="2">The sequence shown here is derived from an EMBL/GenBank/DDBJ whole genome shotgun (WGS) entry which is preliminary data.</text>
</comment>